<keyword evidence="3" id="KW-0378">Hydrolase</keyword>
<comment type="caution">
    <text evidence="3">The sequence shown here is derived from an EMBL/GenBank/DDBJ whole genome shotgun (WGS) entry which is preliminary data.</text>
</comment>
<keyword evidence="3" id="KW-0326">Glycosidase</keyword>
<evidence type="ECO:0000259" key="2">
    <source>
        <dbReference type="Pfam" id="PF19291"/>
    </source>
</evidence>
<name>A0ABN9JIT5_9RALS</name>
<dbReference type="InterPro" id="IPR012341">
    <property type="entry name" value="6hp_glycosidase-like_sf"/>
</dbReference>
<dbReference type="PANTHER" id="PTHR31616:SF0">
    <property type="entry name" value="GLUCAN 1,4-ALPHA-GLUCOSIDASE"/>
    <property type="match status" value="1"/>
</dbReference>
<dbReference type="Pfam" id="PF19291">
    <property type="entry name" value="TREH_N"/>
    <property type="match status" value="1"/>
</dbReference>
<sequence length="623" mass="68309">MPSKIEDYALIGDCETAALVARDGSIDWLCWPRFDSGACFAALLGTPDHGRWRIAPQGDVRATRRRYLPGTLVLETVFETETGSISVTDLMAPRLAGTATPRDDTSHLIRIVRGLSGTVAVRMDLTLRFDYGASVPWVSRVSEVTGAAADGPCNMPGCALRAIAGPNMVTLRTPAPIRGENLSTVADFSVSEGEAMPFVLTYSPSHLPLPESVDALEVQVDVETRWRAWSGRCQGAGQWSESVARSLITLKALTYHRTGGVVAAPTTSLPEQLGGVRNWDYRYCWLRDATLTLLALMNAGYYTEARSWRAWLERAIAGSPAQIQIMYGIAGERRLGEWTIPWLPGYEGAQPVRVGNAAAMQLQLDVYGELMDALFIARKGGLDGDEASWSLQVALMTHLESIWQTPDEGIWEVRGPPRHFTHSKVMAWVAFDRAVKTIEQFHVDGPIERWRAVRDRIHAEVCAHGYNATRGCFVQSYGGAELDAALLMLPLVGFLPAADPRIHGTVKAIEEDLLVGGLVRRYRTEAVTDGLPDGEGVFLACSFWYVDNLVMQGRQDEARALFTKLLTLRNDVGLLSEEYDPHAQRLVGNFPQAFSHIALVNSALALSAAADHVSQRTGGQARH</sequence>
<feature type="domain" description="Trehalase-like N-terminal" evidence="2">
    <location>
        <begin position="3"/>
        <end position="134"/>
    </location>
</feature>
<dbReference type="EC" id="3.2.1.28" evidence="3"/>
<reference evidence="3 4" key="1">
    <citation type="submission" date="2023-07" db="EMBL/GenBank/DDBJ databases">
        <authorList>
            <person name="Peeters C."/>
        </authorList>
    </citation>
    <scope>NUCLEOTIDE SEQUENCE [LARGE SCALE GENOMIC DNA]</scope>
    <source>
        <strain evidence="3 4">LMG 19083</strain>
    </source>
</reference>
<protein>
    <submittedName>
        <fullName evidence="3">Trehalase</fullName>
        <ecNumber evidence="3">3.2.1.28</ecNumber>
    </submittedName>
</protein>
<dbReference type="Gene3D" id="1.50.10.10">
    <property type="match status" value="1"/>
</dbReference>
<proteinExistence type="predicted"/>
<dbReference type="PANTHER" id="PTHR31616">
    <property type="entry name" value="TREHALASE"/>
    <property type="match status" value="1"/>
</dbReference>
<dbReference type="RefSeq" id="WP_316669572.1">
    <property type="nucleotide sequence ID" value="NZ_CATZBU010000026.1"/>
</dbReference>
<dbReference type="Pfam" id="PF00723">
    <property type="entry name" value="Glyco_hydro_15"/>
    <property type="match status" value="1"/>
</dbReference>
<feature type="domain" description="GH15-like" evidence="1">
    <location>
        <begin position="241"/>
        <end position="603"/>
    </location>
</feature>
<evidence type="ECO:0000313" key="3">
    <source>
        <dbReference type="EMBL" id="CAJ0809365.1"/>
    </source>
</evidence>
<dbReference type="EMBL" id="CATZBU010000026">
    <property type="protein sequence ID" value="CAJ0809365.1"/>
    <property type="molecule type" value="Genomic_DNA"/>
</dbReference>
<dbReference type="Proteomes" id="UP001189813">
    <property type="component" value="Unassembled WGS sequence"/>
</dbReference>
<dbReference type="SUPFAM" id="SSF48208">
    <property type="entry name" value="Six-hairpin glycosidases"/>
    <property type="match status" value="1"/>
</dbReference>
<dbReference type="GO" id="GO:0004555">
    <property type="term" value="F:alpha,alpha-trehalase activity"/>
    <property type="evidence" value="ECO:0007669"/>
    <property type="project" value="UniProtKB-EC"/>
</dbReference>
<dbReference type="InterPro" id="IPR008928">
    <property type="entry name" value="6-hairpin_glycosidase_sf"/>
</dbReference>
<accession>A0ABN9JIT5</accession>
<evidence type="ECO:0000313" key="4">
    <source>
        <dbReference type="Proteomes" id="UP001189813"/>
    </source>
</evidence>
<keyword evidence="4" id="KW-1185">Reference proteome</keyword>
<evidence type="ECO:0000259" key="1">
    <source>
        <dbReference type="Pfam" id="PF00723"/>
    </source>
</evidence>
<gene>
    <name evidence="3" type="ORF">LMG19083_04915</name>
</gene>
<dbReference type="InterPro" id="IPR011613">
    <property type="entry name" value="GH15-like"/>
</dbReference>
<dbReference type="InterPro" id="IPR045582">
    <property type="entry name" value="Trehalase-like_N"/>
</dbReference>
<organism evidence="3 4">
    <name type="scientific">Ralstonia psammae</name>
    <dbReference type="NCBI Taxonomy" id="3058598"/>
    <lineage>
        <taxon>Bacteria</taxon>
        <taxon>Pseudomonadati</taxon>
        <taxon>Pseudomonadota</taxon>
        <taxon>Betaproteobacteria</taxon>
        <taxon>Burkholderiales</taxon>
        <taxon>Burkholderiaceae</taxon>
        <taxon>Ralstonia</taxon>
    </lineage>
</organism>